<evidence type="ECO:0000313" key="2">
    <source>
        <dbReference type="EMBL" id="KAK6341533.1"/>
    </source>
</evidence>
<comment type="caution">
    <text evidence="2">The sequence shown here is derived from an EMBL/GenBank/DDBJ whole genome shotgun (WGS) entry which is preliminary data.</text>
</comment>
<accession>A0AAV9UGE9</accession>
<reference evidence="2 3" key="1">
    <citation type="submission" date="2019-10" db="EMBL/GenBank/DDBJ databases">
        <authorList>
            <person name="Palmer J.M."/>
        </authorList>
    </citation>
    <scope>NUCLEOTIDE SEQUENCE [LARGE SCALE GENOMIC DNA]</scope>
    <source>
        <strain evidence="2 3">TWF696</strain>
    </source>
</reference>
<name>A0AAV9UGE9_9PEZI</name>
<evidence type="ECO:0000256" key="1">
    <source>
        <dbReference type="SAM" id="MobiDB-lite"/>
    </source>
</evidence>
<sequence length="340" mass="37078">MSSPARISSPDEKAKGKENTNLFEEPLATMTIPTVPEKKDADASSTEDVACPGSGQGPKVKLRPPPLQLLERSAPIDIVKRGHKIQSLDPMDQYEFQSVVPSSPLTGRPPTGREGGCWPAEFAALHIDDEPGPDDYFSVRRLNQETFSEPALSESYTPSSPLSGLSMSSSKRSAGPQEAEPAPKVQRTMPPPAANVKGANAANNGGGAAVNDNGATPKVWDRAFLLQELELLRLDSAVLAWTSRVIKFGASLELIDAGVKLFASKMGQGGPNWFVLNVFDMYLDCVLNQMVEVKNNYHLCRARILFDEHERLAAQNKEMARLLQQQQEHIQSLLNCNQGM</sequence>
<keyword evidence="3" id="KW-1185">Reference proteome</keyword>
<feature type="compositionally biased region" description="Low complexity" evidence="1">
    <location>
        <begin position="159"/>
        <end position="173"/>
    </location>
</feature>
<evidence type="ECO:0000313" key="3">
    <source>
        <dbReference type="Proteomes" id="UP001375240"/>
    </source>
</evidence>
<feature type="compositionally biased region" description="Basic and acidic residues" evidence="1">
    <location>
        <begin position="9"/>
        <end position="18"/>
    </location>
</feature>
<feature type="region of interest" description="Disordered" evidence="1">
    <location>
        <begin position="148"/>
        <end position="210"/>
    </location>
</feature>
<dbReference type="AlphaFoldDB" id="A0AAV9UGE9"/>
<dbReference type="Proteomes" id="UP001375240">
    <property type="component" value="Unassembled WGS sequence"/>
</dbReference>
<dbReference type="EMBL" id="JAVHNQ010000007">
    <property type="protein sequence ID" value="KAK6341533.1"/>
    <property type="molecule type" value="Genomic_DNA"/>
</dbReference>
<organism evidence="2 3">
    <name type="scientific">Orbilia brochopaga</name>
    <dbReference type="NCBI Taxonomy" id="3140254"/>
    <lineage>
        <taxon>Eukaryota</taxon>
        <taxon>Fungi</taxon>
        <taxon>Dikarya</taxon>
        <taxon>Ascomycota</taxon>
        <taxon>Pezizomycotina</taxon>
        <taxon>Orbiliomycetes</taxon>
        <taxon>Orbiliales</taxon>
        <taxon>Orbiliaceae</taxon>
        <taxon>Orbilia</taxon>
    </lineage>
</organism>
<gene>
    <name evidence="2" type="ORF">TWF696_008605</name>
</gene>
<proteinExistence type="predicted"/>
<protein>
    <submittedName>
        <fullName evidence="2">Uncharacterized protein</fullName>
    </submittedName>
</protein>
<feature type="compositionally biased region" description="Low complexity" evidence="1">
    <location>
        <begin position="194"/>
        <end position="210"/>
    </location>
</feature>
<feature type="region of interest" description="Disordered" evidence="1">
    <location>
        <begin position="1"/>
        <end position="65"/>
    </location>
</feature>